<feature type="DNA-binding region" description="H-T-H motif" evidence="2">
    <location>
        <begin position="35"/>
        <end position="54"/>
    </location>
</feature>
<dbReference type="PANTHER" id="PTHR43479:SF23">
    <property type="entry name" value="HTH TETR-TYPE DOMAIN-CONTAINING PROTEIN"/>
    <property type="match status" value="1"/>
</dbReference>
<dbReference type="Pfam" id="PF14278">
    <property type="entry name" value="TetR_C_8"/>
    <property type="match status" value="1"/>
</dbReference>
<reference evidence="4 5" key="1">
    <citation type="submission" date="2021-07" db="EMBL/GenBank/DDBJ databases">
        <title>Paenibacillus radiodurans sp. nov., isolated from the southeastern edge of Tengger Desert.</title>
        <authorList>
            <person name="Zhang G."/>
        </authorList>
    </citation>
    <scope>NUCLEOTIDE SEQUENCE [LARGE SCALE GENOMIC DNA]</scope>
    <source>
        <strain evidence="4 5">CCM 7311</strain>
    </source>
</reference>
<evidence type="ECO:0000313" key="5">
    <source>
        <dbReference type="Proteomes" id="UP001519887"/>
    </source>
</evidence>
<proteinExistence type="predicted"/>
<dbReference type="PROSITE" id="PS50977">
    <property type="entry name" value="HTH_TETR_2"/>
    <property type="match status" value="1"/>
</dbReference>
<keyword evidence="1 2" id="KW-0238">DNA-binding</keyword>
<evidence type="ECO:0000256" key="2">
    <source>
        <dbReference type="PROSITE-ProRule" id="PRU00335"/>
    </source>
</evidence>
<dbReference type="InterPro" id="IPR050624">
    <property type="entry name" value="HTH-type_Tx_Regulator"/>
</dbReference>
<name>A0ABS7BXR2_9BACL</name>
<dbReference type="InterPro" id="IPR001647">
    <property type="entry name" value="HTH_TetR"/>
</dbReference>
<evidence type="ECO:0000256" key="1">
    <source>
        <dbReference type="ARBA" id="ARBA00023125"/>
    </source>
</evidence>
<dbReference type="SUPFAM" id="SSF46689">
    <property type="entry name" value="Homeodomain-like"/>
    <property type="match status" value="1"/>
</dbReference>
<dbReference type="RefSeq" id="WP_210045338.1">
    <property type="nucleotide sequence ID" value="NZ_JBHLVU010000010.1"/>
</dbReference>
<organism evidence="4 5">
    <name type="scientific">Paenibacillus sepulcri</name>
    <dbReference type="NCBI Taxonomy" id="359917"/>
    <lineage>
        <taxon>Bacteria</taxon>
        <taxon>Bacillati</taxon>
        <taxon>Bacillota</taxon>
        <taxon>Bacilli</taxon>
        <taxon>Bacillales</taxon>
        <taxon>Paenibacillaceae</taxon>
        <taxon>Paenibacillus</taxon>
    </lineage>
</organism>
<dbReference type="InterPro" id="IPR009057">
    <property type="entry name" value="Homeodomain-like_sf"/>
</dbReference>
<dbReference type="Pfam" id="PF00440">
    <property type="entry name" value="TetR_N"/>
    <property type="match status" value="1"/>
</dbReference>
<comment type="caution">
    <text evidence="4">The sequence shown here is derived from an EMBL/GenBank/DDBJ whole genome shotgun (WGS) entry which is preliminary data.</text>
</comment>
<evidence type="ECO:0000313" key="4">
    <source>
        <dbReference type="EMBL" id="MBW7453443.1"/>
    </source>
</evidence>
<sequence length="196" mass="23257">MESATKIDRRIVKTKEAINKAFLDLFSEKELEQITINEIAEMANVNRGTVYLHYEDKYDLLNKCIEDHLSKLIAFCSLHDIKREETVLLSDLKPVFVYFEENFQFFSALFANRRTFVFRDRLLHFISASVQNKLETQDHQSNIDNELNAQFMASAFVGIVEWWIQHKMPHPPQFMAEQLYRLFEKNDIANIRNEFL</sequence>
<keyword evidence="5" id="KW-1185">Reference proteome</keyword>
<evidence type="ECO:0000259" key="3">
    <source>
        <dbReference type="PROSITE" id="PS50977"/>
    </source>
</evidence>
<dbReference type="Proteomes" id="UP001519887">
    <property type="component" value="Unassembled WGS sequence"/>
</dbReference>
<dbReference type="PANTHER" id="PTHR43479">
    <property type="entry name" value="ACREF/ENVCD OPERON REPRESSOR-RELATED"/>
    <property type="match status" value="1"/>
</dbReference>
<dbReference type="InterPro" id="IPR039532">
    <property type="entry name" value="TetR_C_Firmicutes"/>
</dbReference>
<gene>
    <name evidence="4" type="ORF">K0U00_05260</name>
</gene>
<feature type="domain" description="HTH tetR-type" evidence="3">
    <location>
        <begin position="12"/>
        <end position="72"/>
    </location>
</feature>
<dbReference type="Gene3D" id="1.10.357.10">
    <property type="entry name" value="Tetracycline Repressor, domain 2"/>
    <property type="match status" value="1"/>
</dbReference>
<accession>A0ABS7BXR2</accession>
<protein>
    <submittedName>
        <fullName evidence="4">TetR/AcrR family transcriptional regulator</fullName>
    </submittedName>
</protein>
<dbReference type="EMBL" id="JAHZIK010000074">
    <property type="protein sequence ID" value="MBW7453443.1"/>
    <property type="molecule type" value="Genomic_DNA"/>
</dbReference>